<evidence type="ECO:0000313" key="2">
    <source>
        <dbReference type="Proteomes" id="UP000199071"/>
    </source>
</evidence>
<dbReference type="AlphaFoldDB" id="A0A1G6AK11"/>
<dbReference type="Proteomes" id="UP000199071">
    <property type="component" value="Unassembled WGS sequence"/>
</dbReference>
<evidence type="ECO:0000313" key="1">
    <source>
        <dbReference type="EMBL" id="SDB08650.1"/>
    </source>
</evidence>
<proteinExistence type="predicted"/>
<sequence length="40" mass="4752">MLRTTYFINNFNNQLSQEITGKHVIDCIKRTLPRNIFLTP</sequence>
<keyword evidence="2" id="KW-1185">Reference proteome</keyword>
<name>A0A1G6AK11_9HYPH</name>
<reference evidence="1 2" key="1">
    <citation type="submission" date="2016-10" db="EMBL/GenBank/DDBJ databases">
        <authorList>
            <person name="de Groot N.N."/>
        </authorList>
    </citation>
    <scope>NUCLEOTIDE SEQUENCE [LARGE SCALE GENOMIC DNA]</scope>
    <source>
        <strain evidence="1 2">ATCC 35022</strain>
    </source>
</reference>
<protein>
    <submittedName>
        <fullName evidence="1">Uncharacterized protein</fullName>
    </submittedName>
</protein>
<gene>
    <name evidence="1" type="ORF">SAMN02982931_00744</name>
</gene>
<organism evidence="1 2">
    <name type="scientific">Bauldia litoralis</name>
    <dbReference type="NCBI Taxonomy" id="665467"/>
    <lineage>
        <taxon>Bacteria</taxon>
        <taxon>Pseudomonadati</taxon>
        <taxon>Pseudomonadota</taxon>
        <taxon>Alphaproteobacteria</taxon>
        <taxon>Hyphomicrobiales</taxon>
        <taxon>Kaistiaceae</taxon>
        <taxon>Bauldia</taxon>
    </lineage>
</organism>
<accession>A0A1G6AK11</accession>
<dbReference type="EMBL" id="FMXQ01000001">
    <property type="protein sequence ID" value="SDB08650.1"/>
    <property type="molecule type" value="Genomic_DNA"/>
</dbReference>